<evidence type="ECO:0000313" key="3">
    <source>
        <dbReference type="Proteomes" id="UP000293854"/>
    </source>
</evidence>
<name>A0A4Q7CI19_9STAP</name>
<accession>A0A4Q7CI19</accession>
<dbReference type="Gene3D" id="3.30.450.40">
    <property type="match status" value="1"/>
</dbReference>
<dbReference type="Pfam" id="PF01628">
    <property type="entry name" value="HrcA"/>
    <property type="match status" value="1"/>
</dbReference>
<evidence type="ECO:0000259" key="1">
    <source>
        <dbReference type="Pfam" id="PF01628"/>
    </source>
</evidence>
<organism evidence="2 3">
    <name type="scientific">Staphylococcus condimenti</name>
    <dbReference type="NCBI Taxonomy" id="70255"/>
    <lineage>
        <taxon>Bacteria</taxon>
        <taxon>Bacillati</taxon>
        <taxon>Bacillota</taxon>
        <taxon>Bacilli</taxon>
        <taxon>Bacillales</taxon>
        <taxon>Staphylococcaceae</taxon>
        <taxon>Staphylococcus</taxon>
    </lineage>
</organism>
<feature type="domain" description="Heat-inducible transcription repressor HrcA C-terminal" evidence="1">
    <location>
        <begin position="4"/>
        <end position="40"/>
    </location>
</feature>
<dbReference type="InterPro" id="IPR029016">
    <property type="entry name" value="GAF-like_dom_sf"/>
</dbReference>
<sequence>ELGNDLLQNMSMIQASYEIDGHGRGTIALLGPTSMPYSRMFGLVDVYRRELAAKLADYYRSLDLSNS</sequence>
<dbReference type="EMBL" id="RQTE01000753">
    <property type="protein sequence ID" value="RZH97394.1"/>
    <property type="molecule type" value="Genomic_DNA"/>
</dbReference>
<dbReference type="AlphaFoldDB" id="A0A4Q7CI19"/>
<gene>
    <name evidence="2" type="ORF">EIG99_15010</name>
</gene>
<dbReference type="GO" id="GO:0003677">
    <property type="term" value="F:DNA binding"/>
    <property type="evidence" value="ECO:0007669"/>
    <property type="project" value="InterPro"/>
</dbReference>
<dbReference type="Proteomes" id="UP000293854">
    <property type="component" value="Unassembled WGS sequence"/>
</dbReference>
<evidence type="ECO:0000313" key="2">
    <source>
        <dbReference type="EMBL" id="RZH97394.1"/>
    </source>
</evidence>
<reference evidence="2 3" key="1">
    <citation type="submission" date="2018-11" db="EMBL/GenBank/DDBJ databases">
        <title>Genomic profiling of Staphylococcus species from a Poultry farm system in KwaZulu-Natal, South Africa.</title>
        <authorList>
            <person name="Amoako D.G."/>
            <person name="Somboro A.M."/>
            <person name="Abia A.L.K."/>
            <person name="Bester L.A."/>
            <person name="Essack S.Y."/>
        </authorList>
    </citation>
    <scope>NUCLEOTIDE SEQUENCE [LARGE SCALE GENOMIC DNA]</scope>
    <source>
        <strain evidence="2 3">SA11</strain>
    </source>
</reference>
<dbReference type="GO" id="GO:0006355">
    <property type="term" value="P:regulation of DNA-templated transcription"/>
    <property type="evidence" value="ECO:0007669"/>
    <property type="project" value="InterPro"/>
</dbReference>
<feature type="non-terminal residue" evidence="2">
    <location>
        <position position="1"/>
    </location>
</feature>
<protein>
    <submittedName>
        <fullName evidence="2">Heat-inducible transcriptional repressor HrcA</fullName>
    </submittedName>
</protein>
<dbReference type="InterPro" id="IPR021153">
    <property type="entry name" value="HrcA_C"/>
</dbReference>
<dbReference type="SUPFAM" id="SSF55781">
    <property type="entry name" value="GAF domain-like"/>
    <property type="match status" value="1"/>
</dbReference>
<proteinExistence type="predicted"/>
<comment type="caution">
    <text evidence="2">The sequence shown here is derived from an EMBL/GenBank/DDBJ whole genome shotgun (WGS) entry which is preliminary data.</text>
</comment>